<comment type="caution">
    <text evidence="1">The sequence shown here is derived from an EMBL/GenBank/DDBJ whole genome shotgun (WGS) entry which is preliminary data.</text>
</comment>
<organism evidence="1 2">
    <name type="scientific">Clonostachys solani</name>
    <dbReference type="NCBI Taxonomy" id="160281"/>
    <lineage>
        <taxon>Eukaryota</taxon>
        <taxon>Fungi</taxon>
        <taxon>Dikarya</taxon>
        <taxon>Ascomycota</taxon>
        <taxon>Pezizomycotina</taxon>
        <taxon>Sordariomycetes</taxon>
        <taxon>Hypocreomycetidae</taxon>
        <taxon>Hypocreales</taxon>
        <taxon>Bionectriaceae</taxon>
        <taxon>Clonostachys</taxon>
    </lineage>
</organism>
<gene>
    <name evidence="1" type="ORF">CSOL1703_00002540</name>
</gene>
<dbReference type="Gene3D" id="3.40.50.300">
    <property type="entry name" value="P-loop containing nucleotide triphosphate hydrolases"/>
    <property type="match status" value="1"/>
</dbReference>
<dbReference type="InterPro" id="IPR027417">
    <property type="entry name" value="P-loop_NTPase"/>
</dbReference>
<proteinExistence type="predicted"/>
<sequence length="148" mass="17257">MLKRRAKSIYRYHMVGFNFGTVRSADVPKDRQRVIKEFISQASGIQVLVANVSTLALGVNLHACCSYGVFVWLAPTAQTMRQIISLVRFNQMRVVNWILIRLMYSYNDYQERSVCGKWLDRSPPGQKDTRQDEHMLLARRRWKSTRGC</sequence>
<dbReference type="EMBL" id="CABFOC020000035">
    <property type="protein sequence ID" value="CAH0050567.1"/>
    <property type="molecule type" value="Genomic_DNA"/>
</dbReference>
<dbReference type="Proteomes" id="UP000775872">
    <property type="component" value="Unassembled WGS sequence"/>
</dbReference>
<keyword evidence="2" id="KW-1185">Reference proteome</keyword>
<reference evidence="2" key="1">
    <citation type="submission" date="2019-06" db="EMBL/GenBank/DDBJ databases">
        <authorList>
            <person name="Broberg M."/>
        </authorList>
    </citation>
    <scope>NUCLEOTIDE SEQUENCE [LARGE SCALE GENOMIC DNA]</scope>
</reference>
<dbReference type="AlphaFoldDB" id="A0A9N9Z714"/>
<evidence type="ECO:0008006" key="3">
    <source>
        <dbReference type="Google" id="ProtNLM"/>
    </source>
</evidence>
<evidence type="ECO:0000313" key="2">
    <source>
        <dbReference type="Proteomes" id="UP000775872"/>
    </source>
</evidence>
<reference evidence="1 2" key="2">
    <citation type="submission" date="2021-10" db="EMBL/GenBank/DDBJ databases">
        <authorList>
            <person name="Piombo E."/>
        </authorList>
    </citation>
    <scope>NUCLEOTIDE SEQUENCE [LARGE SCALE GENOMIC DNA]</scope>
</reference>
<name>A0A9N9Z714_9HYPO</name>
<protein>
    <recommendedName>
        <fullName evidence="3">Helicase C-terminal domain-containing protein</fullName>
    </recommendedName>
</protein>
<accession>A0A9N9Z714</accession>
<dbReference type="OrthoDB" id="4986691at2759"/>
<evidence type="ECO:0000313" key="1">
    <source>
        <dbReference type="EMBL" id="CAH0050567.1"/>
    </source>
</evidence>